<evidence type="ECO:0000313" key="2">
    <source>
        <dbReference type="Proteomes" id="UP000322667"/>
    </source>
</evidence>
<organism evidence="1 2">
    <name type="scientific">Gossypium tomentosum</name>
    <name type="common">Hawaiian cotton</name>
    <name type="synonym">Gossypium sandvicense</name>
    <dbReference type="NCBI Taxonomy" id="34277"/>
    <lineage>
        <taxon>Eukaryota</taxon>
        <taxon>Viridiplantae</taxon>
        <taxon>Streptophyta</taxon>
        <taxon>Embryophyta</taxon>
        <taxon>Tracheophyta</taxon>
        <taxon>Spermatophyta</taxon>
        <taxon>Magnoliopsida</taxon>
        <taxon>eudicotyledons</taxon>
        <taxon>Gunneridae</taxon>
        <taxon>Pentapetalae</taxon>
        <taxon>rosids</taxon>
        <taxon>malvids</taxon>
        <taxon>Malvales</taxon>
        <taxon>Malvaceae</taxon>
        <taxon>Malvoideae</taxon>
        <taxon>Gossypium</taxon>
    </lineage>
</organism>
<evidence type="ECO:0000313" key="1">
    <source>
        <dbReference type="EMBL" id="TYI14024.1"/>
    </source>
</evidence>
<dbReference type="AlphaFoldDB" id="A0A5D2PFI6"/>
<gene>
    <name evidence="1" type="ORF">ES332_A08G098500v1</name>
</gene>
<dbReference type="Proteomes" id="UP000322667">
    <property type="component" value="Chromosome A08"/>
</dbReference>
<dbReference type="EMBL" id="CM017617">
    <property type="protein sequence ID" value="TYI14024.1"/>
    <property type="molecule type" value="Genomic_DNA"/>
</dbReference>
<reference evidence="1 2" key="1">
    <citation type="submission" date="2019-07" db="EMBL/GenBank/DDBJ databases">
        <title>WGS assembly of Gossypium tomentosum.</title>
        <authorList>
            <person name="Chen Z.J."/>
            <person name="Sreedasyam A."/>
            <person name="Ando A."/>
            <person name="Song Q."/>
            <person name="De L."/>
            <person name="Hulse-Kemp A."/>
            <person name="Ding M."/>
            <person name="Ye W."/>
            <person name="Kirkbride R."/>
            <person name="Jenkins J."/>
            <person name="Plott C."/>
            <person name="Lovell J."/>
            <person name="Lin Y.-M."/>
            <person name="Vaughn R."/>
            <person name="Liu B."/>
            <person name="Li W."/>
            <person name="Simpson S."/>
            <person name="Scheffler B."/>
            <person name="Saski C."/>
            <person name="Grover C."/>
            <person name="Hu G."/>
            <person name="Conover J."/>
            <person name="Carlson J."/>
            <person name="Shu S."/>
            <person name="Boston L."/>
            <person name="Williams M."/>
            <person name="Peterson D."/>
            <person name="Mcgee K."/>
            <person name="Jones D."/>
            <person name="Wendel J."/>
            <person name="Stelly D."/>
            <person name="Grimwood J."/>
            <person name="Schmutz J."/>
        </authorList>
    </citation>
    <scope>NUCLEOTIDE SEQUENCE [LARGE SCALE GENOMIC DNA]</scope>
    <source>
        <strain evidence="1">7179.01</strain>
    </source>
</reference>
<name>A0A5D2PFI6_GOSTO</name>
<accession>A0A5D2PFI6</accession>
<sequence>MVIQPPVEGTLAKNCVLISKINEGVLVLESKRVNEGLRVLFSAAPFHCAMTRASTRFGRPGMRMVGGNGEIARLIPLLCARPQFLPLLLEWRICVAGPSSLYRVVICSHLRLICFIFF</sequence>
<protein>
    <submittedName>
        <fullName evidence="1">Uncharacterized protein</fullName>
    </submittedName>
</protein>
<keyword evidence="2" id="KW-1185">Reference proteome</keyword>
<proteinExistence type="predicted"/>